<keyword evidence="2" id="KW-0808">Transferase</keyword>
<dbReference type="Proteomes" id="UP000742098">
    <property type="component" value="Unassembled WGS sequence"/>
</dbReference>
<feature type="non-terminal residue" evidence="2">
    <location>
        <position position="152"/>
    </location>
</feature>
<keyword evidence="2" id="KW-0418">Kinase</keyword>
<organism evidence="2 3">
    <name type="scientific">Butyricimonas virosa</name>
    <dbReference type="NCBI Taxonomy" id="544645"/>
    <lineage>
        <taxon>Bacteria</taxon>
        <taxon>Pseudomonadati</taxon>
        <taxon>Bacteroidota</taxon>
        <taxon>Bacteroidia</taxon>
        <taxon>Bacteroidales</taxon>
        <taxon>Odoribacteraceae</taxon>
        <taxon>Butyricimonas</taxon>
    </lineage>
</organism>
<keyword evidence="1" id="KW-0812">Transmembrane</keyword>
<dbReference type="EMBL" id="DYVS01000247">
    <property type="protein sequence ID" value="HJF71712.1"/>
    <property type="molecule type" value="Genomic_DNA"/>
</dbReference>
<keyword evidence="1" id="KW-0472">Membrane</keyword>
<evidence type="ECO:0000256" key="1">
    <source>
        <dbReference type="SAM" id="Phobius"/>
    </source>
</evidence>
<sequence length="152" mass="17991">MKLSYKQKLFIYFFIVFAAFTVVITFFQQNREKAYKTETLRTTLDDYSDIIARYVQQYHLINNGQMDSLKNVLVLMPSNLRLTIVDHDGKVLYDNSLDKEQGIENHLLRPEIQTALIQKTGTAIRLSKSTKVEYYYFAKDYMNYFIRVALPY</sequence>
<dbReference type="AlphaFoldDB" id="A0A921H5A6"/>
<evidence type="ECO:0000313" key="2">
    <source>
        <dbReference type="EMBL" id="HJF71712.1"/>
    </source>
</evidence>
<feature type="transmembrane region" description="Helical" evidence="1">
    <location>
        <begin position="9"/>
        <end position="27"/>
    </location>
</feature>
<accession>A0A921H5A6</accession>
<dbReference type="GO" id="GO:0016301">
    <property type="term" value="F:kinase activity"/>
    <property type="evidence" value="ECO:0007669"/>
    <property type="project" value="UniProtKB-KW"/>
</dbReference>
<comment type="caution">
    <text evidence="2">The sequence shown here is derived from an EMBL/GenBank/DDBJ whole genome shotgun (WGS) entry which is preliminary data.</text>
</comment>
<evidence type="ECO:0000313" key="3">
    <source>
        <dbReference type="Proteomes" id="UP000742098"/>
    </source>
</evidence>
<gene>
    <name evidence="2" type="ORF">K8V05_13240</name>
</gene>
<protein>
    <submittedName>
        <fullName evidence="2">Two-component sensor histidine kinase</fullName>
    </submittedName>
</protein>
<proteinExistence type="predicted"/>
<reference evidence="2" key="2">
    <citation type="submission" date="2021-09" db="EMBL/GenBank/DDBJ databases">
        <authorList>
            <person name="Gilroy R."/>
        </authorList>
    </citation>
    <scope>NUCLEOTIDE SEQUENCE</scope>
    <source>
        <strain evidence="2">6966</strain>
    </source>
</reference>
<name>A0A921H5A6_9BACT</name>
<keyword evidence="1" id="KW-1133">Transmembrane helix</keyword>
<reference evidence="2" key="1">
    <citation type="journal article" date="2021" name="PeerJ">
        <title>Extensive microbial diversity within the chicken gut microbiome revealed by metagenomics and culture.</title>
        <authorList>
            <person name="Gilroy R."/>
            <person name="Ravi A."/>
            <person name="Getino M."/>
            <person name="Pursley I."/>
            <person name="Horton D.L."/>
            <person name="Alikhan N.F."/>
            <person name="Baker D."/>
            <person name="Gharbi K."/>
            <person name="Hall N."/>
            <person name="Watson M."/>
            <person name="Adriaenssens E.M."/>
            <person name="Foster-Nyarko E."/>
            <person name="Jarju S."/>
            <person name="Secka A."/>
            <person name="Antonio M."/>
            <person name="Oren A."/>
            <person name="Chaudhuri R.R."/>
            <person name="La Ragione R."/>
            <person name="Hildebrand F."/>
            <person name="Pallen M.J."/>
        </authorList>
    </citation>
    <scope>NUCLEOTIDE SEQUENCE</scope>
    <source>
        <strain evidence="2">6966</strain>
    </source>
</reference>